<dbReference type="Gene3D" id="3.40.50.300">
    <property type="entry name" value="P-loop containing nucleotide triphosphate hydrolases"/>
    <property type="match status" value="2"/>
</dbReference>
<evidence type="ECO:0000256" key="2">
    <source>
        <dbReference type="ARBA" id="ARBA00022741"/>
    </source>
</evidence>
<dbReference type="InterPro" id="IPR003439">
    <property type="entry name" value="ABC_transporter-like_ATP-bd"/>
</dbReference>
<dbReference type="RefSeq" id="WP_390404983.1">
    <property type="nucleotide sequence ID" value="NZ_BAABYW010000001.1"/>
</dbReference>
<dbReference type="InterPro" id="IPR050611">
    <property type="entry name" value="ABCF"/>
</dbReference>
<dbReference type="InterPro" id="IPR017871">
    <property type="entry name" value="ABC_transporter-like_CS"/>
</dbReference>
<keyword evidence="3 6" id="KW-0067">ATP-binding</keyword>
<keyword evidence="4" id="KW-0175">Coiled coil</keyword>
<gene>
    <name evidence="6" type="ORF">K040078D81_19730</name>
</gene>
<keyword evidence="1" id="KW-0677">Repeat</keyword>
<dbReference type="PANTHER" id="PTHR19211">
    <property type="entry name" value="ATP-BINDING TRANSPORT PROTEIN-RELATED"/>
    <property type="match status" value="1"/>
</dbReference>
<feature type="domain" description="ABC transporter" evidence="5">
    <location>
        <begin position="2"/>
        <end position="225"/>
    </location>
</feature>
<dbReference type="CDD" id="cd03221">
    <property type="entry name" value="ABCF_EF-3"/>
    <property type="match status" value="1"/>
</dbReference>
<keyword evidence="7" id="KW-1185">Reference proteome</keyword>
<evidence type="ECO:0000313" key="7">
    <source>
        <dbReference type="Proteomes" id="UP001600943"/>
    </source>
</evidence>
<evidence type="ECO:0000259" key="5">
    <source>
        <dbReference type="PROSITE" id="PS50893"/>
    </source>
</evidence>
<name>A0ABQ0B8S6_9FIRM</name>
<accession>A0ABQ0B8S6</accession>
<dbReference type="Proteomes" id="UP001600943">
    <property type="component" value="Unassembled WGS sequence"/>
</dbReference>
<dbReference type="InterPro" id="IPR027417">
    <property type="entry name" value="P-loop_NTPase"/>
</dbReference>
<dbReference type="InterPro" id="IPR003593">
    <property type="entry name" value="AAA+_ATPase"/>
</dbReference>
<evidence type="ECO:0000256" key="1">
    <source>
        <dbReference type="ARBA" id="ARBA00022737"/>
    </source>
</evidence>
<dbReference type="SMART" id="SM00382">
    <property type="entry name" value="AAA"/>
    <property type="match status" value="2"/>
</dbReference>
<dbReference type="EMBL" id="BAABYW010000001">
    <property type="protein sequence ID" value="GAA6407856.1"/>
    <property type="molecule type" value="Genomic_DNA"/>
</dbReference>
<dbReference type="Pfam" id="PF00005">
    <property type="entry name" value="ABC_tran"/>
    <property type="match status" value="2"/>
</dbReference>
<dbReference type="PROSITE" id="PS50893">
    <property type="entry name" value="ABC_TRANSPORTER_2"/>
    <property type="match status" value="1"/>
</dbReference>
<proteinExistence type="predicted"/>
<comment type="caution">
    <text evidence="6">The sequence shown here is derived from an EMBL/GenBank/DDBJ whole genome shotgun (WGS) entry which is preliminary data.</text>
</comment>
<dbReference type="GO" id="GO:0005524">
    <property type="term" value="F:ATP binding"/>
    <property type="evidence" value="ECO:0007669"/>
    <property type="project" value="UniProtKB-KW"/>
</dbReference>
<evidence type="ECO:0000313" key="6">
    <source>
        <dbReference type="EMBL" id="GAA6407856.1"/>
    </source>
</evidence>
<dbReference type="PROSITE" id="PS00211">
    <property type="entry name" value="ABC_TRANSPORTER_1"/>
    <property type="match status" value="1"/>
</dbReference>
<feature type="coiled-coil region" evidence="4">
    <location>
        <begin position="224"/>
        <end position="261"/>
    </location>
</feature>
<dbReference type="PANTHER" id="PTHR19211:SF14">
    <property type="entry name" value="ATP-BINDING CASSETTE SUB-FAMILY F MEMBER 1"/>
    <property type="match status" value="1"/>
</dbReference>
<protein>
    <submittedName>
        <fullName evidence="6">ATP-binding cassette domain-containing protein</fullName>
    </submittedName>
</protein>
<evidence type="ECO:0000256" key="3">
    <source>
        <dbReference type="ARBA" id="ARBA00022840"/>
    </source>
</evidence>
<reference evidence="6 7" key="1">
    <citation type="submission" date="2024-04" db="EMBL/GenBank/DDBJ databases">
        <title>Defined microbial consortia suppress multidrug-resistant proinflammatory Enterobacteriaceae via ecological control.</title>
        <authorList>
            <person name="Furuichi M."/>
            <person name="Kawaguchi T."/>
            <person name="Pust M."/>
            <person name="Yasuma K."/>
            <person name="Plichta D."/>
            <person name="Hasegawa N."/>
            <person name="Ohya T."/>
            <person name="Bhattarai S."/>
            <person name="Sasajima S."/>
            <person name="Aoto Y."/>
            <person name="Tuganbaev T."/>
            <person name="Yaginuma M."/>
            <person name="Ueda M."/>
            <person name="Okahashi N."/>
            <person name="Amafuji K."/>
            <person name="Kiridooshi Y."/>
            <person name="Sugita K."/>
            <person name="Strazar M."/>
            <person name="Skelly A."/>
            <person name="Suda W."/>
            <person name="Hattori M."/>
            <person name="Nakamoto N."/>
            <person name="Caballero S."/>
            <person name="Norman J."/>
            <person name="Olle B."/>
            <person name="Tanoue T."/>
            <person name="Arita M."/>
            <person name="Bucci V."/>
            <person name="Atarashi K."/>
            <person name="Xavier R."/>
            <person name="Honda K."/>
        </authorList>
    </citation>
    <scope>NUCLEOTIDE SEQUENCE [LARGE SCALE GENOMIC DNA]</scope>
    <source>
        <strain evidence="7">k04-0078-D8-1</strain>
    </source>
</reference>
<keyword evidence="2" id="KW-0547">Nucleotide-binding</keyword>
<evidence type="ECO:0000256" key="4">
    <source>
        <dbReference type="SAM" id="Coils"/>
    </source>
</evidence>
<organism evidence="6 7">
    <name type="scientific">Blautia hominis</name>
    <dbReference type="NCBI Taxonomy" id="2025493"/>
    <lineage>
        <taxon>Bacteria</taxon>
        <taxon>Bacillati</taxon>
        <taxon>Bacillota</taxon>
        <taxon>Clostridia</taxon>
        <taxon>Lachnospirales</taxon>
        <taxon>Lachnospiraceae</taxon>
        <taxon>Blautia</taxon>
    </lineage>
</organism>
<sequence length="511" mass="58669">MMQIKNLTITHKKDMRTLVENFSFVLNPGDRAVMIGEEGNGKSTLLKLICDPALVESYAEFTGEIIKNRQKTGYLPQELEEQNREKSVWEYFTGNTGFYNMTPKELSNISRALGIPADIYYSQQKMGALSGGEKIKLQMAGILMENPDILLLDEPSNDIDIRTLEWMEDFMNQCQIPILYISHDETLIERTANVIIHLEQINRKTKPRYSVAKMDYRTYMENRARGLTNQERIARKEREDARKQEERFRRIQQKVERDQNNITRQNPHGGQLLKKKMHAVKAMERRYLREAEDRTEIPETEDAIFIRFPKDTSIPNGKTVLAYSLDKLCIGERVLSQQIALSVKGPKKVCITGANGIGKTTLLRKIAESMLERADLHVAYMPQNYEEKMDGSKTPAEFLQKKGDKEEISRIRTYLGSMKYTADEMDHSISQLSGGQKAKLFFLKMSLDGSNVLLLDEPTRNFSPLSGPVIRRLLADFKGAVISVSHDRKYMDEVCDTIYELTENGLEKRKG</sequence>
<dbReference type="SUPFAM" id="SSF52540">
    <property type="entry name" value="P-loop containing nucleoside triphosphate hydrolases"/>
    <property type="match status" value="2"/>
</dbReference>